<sequence length="118" mass="13506">MQTRKYKIGQYVSATTQLINDKTGEVYLNPGELARIMVIDPALHEGRPYGLRKEGNAELGIQAEHITKNYFAEDQLCASPQHPAKADIWTEKPEQYFSHPSHPRHNELKAQGFRYTPQ</sequence>
<evidence type="ECO:0000313" key="3">
    <source>
        <dbReference type="Proteomes" id="UP000002421"/>
    </source>
</evidence>
<keyword evidence="3" id="KW-1185">Reference proteome</keyword>
<gene>
    <name evidence="2" type="ORF">201phi2-1p379</name>
</gene>
<dbReference type="KEGG" id="vg:6372705"/>
<feature type="region of interest" description="Disordered" evidence="1">
    <location>
        <begin position="95"/>
        <end position="118"/>
    </location>
</feature>
<proteinExistence type="predicted"/>
<name>B3FJN9_BP201</name>
<protein>
    <submittedName>
        <fullName evidence="2">Uncharacterized protein</fullName>
    </submittedName>
</protein>
<accession>B3FJN9</accession>
<dbReference type="EMBL" id="EU197055">
    <property type="protein sequence ID" value="ABY63204.1"/>
    <property type="molecule type" value="Genomic_DNA"/>
</dbReference>
<dbReference type="RefSeq" id="YP_001957100.1">
    <property type="nucleotide sequence ID" value="NC_010821.1"/>
</dbReference>
<evidence type="ECO:0000256" key="1">
    <source>
        <dbReference type="SAM" id="MobiDB-lite"/>
    </source>
</evidence>
<dbReference type="Proteomes" id="UP000002421">
    <property type="component" value="Segment"/>
</dbReference>
<organismHost>
    <name type="scientific">Pseudomonas chlororaphis</name>
    <dbReference type="NCBI Taxonomy" id="587753"/>
</organismHost>
<organism evidence="2 3">
    <name type="scientific">Pseudomonas phage 201phi2-1</name>
    <name type="common">Pseudomonas chlororaphis phage 201phi2-1</name>
    <dbReference type="NCBI Taxonomy" id="198110"/>
    <lineage>
        <taxon>Viruses</taxon>
        <taxon>Duplodnaviria</taxon>
        <taxon>Heunggongvirae</taxon>
        <taxon>Uroviricota</taxon>
        <taxon>Caudoviricetes</taxon>
        <taxon>Chimalliviridae</taxon>
        <taxon>Serwervirus</taxon>
        <taxon>Serwervirus 201phi21</taxon>
    </lineage>
</organism>
<reference evidence="2 3" key="1">
    <citation type="journal article" date="2008" name="Virology">
        <title>Characterization of Pseudomonas chlororaphis myovirus 201varphi2-1 via genomic sequencing, mass spectrometry, and electron microscopy.</title>
        <authorList>
            <person name="Thomas J.A."/>
            <person name="Rolando M.R."/>
            <person name="Carroll C.A."/>
            <person name="Shen P.S."/>
            <person name="Belnap D.M."/>
            <person name="Weintraub S.T."/>
            <person name="Serwer P."/>
            <person name="Hardies S.C."/>
        </authorList>
    </citation>
    <scope>NUCLEOTIDE SEQUENCE</scope>
</reference>
<evidence type="ECO:0000313" key="2">
    <source>
        <dbReference type="EMBL" id="ABY63204.1"/>
    </source>
</evidence>